<sequence length="316" mass="33847">MTFAINIINAQSIATSSITSGGLEAGSNGQKNTFYGYQSGKINTSSGISNSFFGHQTGIANTNGHSNTFIGNTAGITNTTGASNVYLGHESGKASSSGNENVYLGVYAGGENESGSGNTFIGHNAGGEAQGSNNIFIGSYSGYYEHTSNKLIINNSFNTSPLIWGDFALDLVKLNGKVGIGSGFGNFPTTAGGVNLNTYNLFVKGGILTEEVRVNLQSAWADYVFQPEYKLPTLAEVEKHIQDKGHLINVPSATQVAEEGIALGEMTKIQQEKIEELTLYILQQNRINEVQNQKLEQQSKEIDELKKLVQNLIDKK</sequence>
<evidence type="ECO:0000256" key="1">
    <source>
        <dbReference type="SAM" id="Coils"/>
    </source>
</evidence>
<feature type="coiled-coil region" evidence="1">
    <location>
        <begin position="288"/>
        <end position="315"/>
    </location>
</feature>
<evidence type="ECO:0000313" key="2">
    <source>
        <dbReference type="EMBL" id="THF48516.1"/>
    </source>
</evidence>
<comment type="caution">
    <text evidence="2">The sequence shown here is derived from an EMBL/GenBank/DDBJ whole genome shotgun (WGS) entry which is preliminary data.</text>
</comment>
<dbReference type="EMBL" id="SSNZ01000008">
    <property type="protein sequence ID" value="THF48516.1"/>
    <property type="molecule type" value="Genomic_DNA"/>
</dbReference>
<keyword evidence="3" id="KW-1185">Reference proteome</keyword>
<name>A0A4S3ZS86_9FLAO</name>
<evidence type="ECO:0000313" key="3">
    <source>
        <dbReference type="Proteomes" id="UP000307507"/>
    </source>
</evidence>
<dbReference type="RefSeq" id="WP_136403979.1">
    <property type="nucleotide sequence ID" value="NZ_SSNZ01000008.1"/>
</dbReference>
<keyword evidence="1" id="KW-0175">Coiled coil</keyword>
<proteinExistence type="predicted"/>
<gene>
    <name evidence="2" type="ORF">E6C50_14635</name>
</gene>
<organism evidence="2 3">
    <name type="scientific">Flavobacterium supellecticarium</name>
    <dbReference type="NCBI Taxonomy" id="2565924"/>
    <lineage>
        <taxon>Bacteria</taxon>
        <taxon>Pseudomonadati</taxon>
        <taxon>Bacteroidota</taxon>
        <taxon>Flavobacteriia</taxon>
        <taxon>Flavobacteriales</taxon>
        <taxon>Flavobacteriaceae</taxon>
        <taxon>Flavobacterium</taxon>
    </lineage>
</organism>
<dbReference type="Proteomes" id="UP000307507">
    <property type="component" value="Unassembled WGS sequence"/>
</dbReference>
<protein>
    <submittedName>
        <fullName evidence="2">SlyX family protein</fullName>
    </submittedName>
</protein>
<dbReference type="OrthoDB" id="9808753at2"/>
<accession>A0A4S3ZS86</accession>
<reference evidence="2 3" key="1">
    <citation type="submission" date="2019-04" db="EMBL/GenBank/DDBJ databases">
        <title>Flavobacterium sp. nov. isolated from construction timber.</title>
        <authorList>
            <person name="Lin S.-Y."/>
            <person name="Chang C.-T."/>
            <person name="Young C.-C."/>
        </authorList>
    </citation>
    <scope>NUCLEOTIDE SEQUENCE [LARGE SCALE GENOMIC DNA]</scope>
    <source>
        <strain evidence="2 3">CC-CTC003</strain>
    </source>
</reference>
<dbReference type="AlphaFoldDB" id="A0A4S3ZS86"/>